<accession>A0ABS2BLP2</accession>
<dbReference type="Pfam" id="PF13439">
    <property type="entry name" value="Glyco_transf_4"/>
    <property type="match status" value="1"/>
</dbReference>
<feature type="domain" description="Glycosyltransferase subfamily 4-like N-terminal" evidence="1">
    <location>
        <begin position="25"/>
        <end position="190"/>
    </location>
</feature>
<proteinExistence type="predicted"/>
<dbReference type="InterPro" id="IPR028098">
    <property type="entry name" value="Glyco_trans_4-like_N"/>
</dbReference>
<organism evidence="2 3">
    <name type="scientific">Jeongeupia naejangsanensis</name>
    <dbReference type="NCBI Taxonomy" id="613195"/>
    <lineage>
        <taxon>Bacteria</taxon>
        <taxon>Pseudomonadati</taxon>
        <taxon>Pseudomonadota</taxon>
        <taxon>Betaproteobacteria</taxon>
        <taxon>Neisseriales</taxon>
        <taxon>Chitinibacteraceae</taxon>
        <taxon>Jeongeupia</taxon>
    </lineage>
</organism>
<protein>
    <submittedName>
        <fullName evidence="2">Glycosyltransferase family 4 protein</fullName>
    </submittedName>
</protein>
<sequence length="396" mass="43429">MRLAYIDPHPVPGGDVEALQILQNVDALARVGVMVDLVTPTATFETQAILGRPLAAGVILHPQIDWRRRWFFPVNSNLPFFIQAVRWLRRHHVDAVFVRNLKLADYLLAHCPGVKLFFETHEIFAQTYREDHPQLRGKQAGKHATLREREANVYSKSTGLFALTQLLIDDVRRDYQVSTPAWVAADGVDLTAANAAFTEAPWSPSTPARLLYLGSLHPWKGVPTLIEAMAHVDGARLTIAGGNAERIDELRAQAMALGVHGRIDFIGAIAPAKRFALIAEHDICLLPLTETSIASRYTSPLKLFEYMALAKPIVVADLPSIREVLVHGESGWLVAPASPQAMAEGINTLLARPEVAARLAAQARELALQYSWEARAHRIADAIDATIGDATAGAAR</sequence>
<comment type="caution">
    <text evidence="2">The sequence shown here is derived from an EMBL/GenBank/DDBJ whole genome shotgun (WGS) entry which is preliminary data.</text>
</comment>
<dbReference type="PANTHER" id="PTHR12526">
    <property type="entry name" value="GLYCOSYLTRANSFERASE"/>
    <property type="match status" value="1"/>
</dbReference>
<dbReference type="SUPFAM" id="SSF53756">
    <property type="entry name" value="UDP-Glycosyltransferase/glycogen phosphorylase"/>
    <property type="match status" value="1"/>
</dbReference>
<dbReference type="RefSeq" id="WP_203538777.1">
    <property type="nucleotide sequence ID" value="NZ_JAESND010000005.1"/>
</dbReference>
<gene>
    <name evidence="2" type="ORF">JMJ54_11900</name>
</gene>
<evidence type="ECO:0000313" key="3">
    <source>
        <dbReference type="Proteomes" id="UP000809431"/>
    </source>
</evidence>
<dbReference type="CDD" id="cd03801">
    <property type="entry name" value="GT4_PimA-like"/>
    <property type="match status" value="1"/>
</dbReference>
<dbReference type="EMBL" id="JAESND010000005">
    <property type="protein sequence ID" value="MBM3116535.1"/>
    <property type="molecule type" value="Genomic_DNA"/>
</dbReference>
<keyword evidence="3" id="KW-1185">Reference proteome</keyword>
<evidence type="ECO:0000313" key="2">
    <source>
        <dbReference type="EMBL" id="MBM3116535.1"/>
    </source>
</evidence>
<dbReference type="Proteomes" id="UP000809431">
    <property type="component" value="Unassembled WGS sequence"/>
</dbReference>
<name>A0ABS2BLP2_9NEIS</name>
<evidence type="ECO:0000259" key="1">
    <source>
        <dbReference type="Pfam" id="PF13439"/>
    </source>
</evidence>
<reference evidence="2 3" key="1">
    <citation type="submission" date="2021-01" db="EMBL/GenBank/DDBJ databases">
        <title>Draft Genome Sequence and Polyhydroxyalkanoate Biosynthetic Potential of Jeongeupia naejangsanensis Type Strain DSM 24253.</title>
        <authorList>
            <person name="Turrini P."/>
            <person name="Artuso I."/>
            <person name="Lugli G.A."/>
            <person name="Frangipani E."/>
            <person name="Ventura M."/>
            <person name="Visca P."/>
        </authorList>
    </citation>
    <scope>NUCLEOTIDE SEQUENCE [LARGE SCALE GENOMIC DNA]</scope>
    <source>
        <strain evidence="2 3">DSM 24253</strain>
    </source>
</reference>
<dbReference type="Gene3D" id="3.40.50.2000">
    <property type="entry name" value="Glycogen Phosphorylase B"/>
    <property type="match status" value="2"/>
</dbReference>
<dbReference type="Pfam" id="PF13692">
    <property type="entry name" value="Glyco_trans_1_4"/>
    <property type="match status" value="1"/>
</dbReference>